<dbReference type="EMBL" id="DSDK01000278">
    <property type="protein sequence ID" value="HDR50965.1"/>
    <property type="molecule type" value="Genomic_DNA"/>
</dbReference>
<name>A0A831LTF0_9BACT</name>
<protein>
    <submittedName>
        <fullName evidence="2">Tetratricopeptide repeat protein</fullName>
    </submittedName>
</protein>
<dbReference type="PROSITE" id="PS50005">
    <property type="entry name" value="TPR"/>
    <property type="match status" value="1"/>
</dbReference>
<dbReference type="Gene3D" id="1.25.40.10">
    <property type="entry name" value="Tetratricopeptide repeat domain"/>
    <property type="match status" value="1"/>
</dbReference>
<feature type="repeat" description="TPR" evidence="1">
    <location>
        <begin position="37"/>
        <end position="70"/>
    </location>
</feature>
<accession>A0A831LTF0</accession>
<reference evidence="2" key="1">
    <citation type="journal article" date="2020" name="mSystems">
        <title>Genome- and Community-Level Interaction Insights into Carbon Utilization and Element Cycling Functions of Hydrothermarchaeota in Hydrothermal Sediment.</title>
        <authorList>
            <person name="Zhou Z."/>
            <person name="Liu Y."/>
            <person name="Xu W."/>
            <person name="Pan J."/>
            <person name="Luo Z.H."/>
            <person name="Li M."/>
        </authorList>
    </citation>
    <scope>NUCLEOTIDE SEQUENCE [LARGE SCALE GENOMIC DNA]</scope>
    <source>
        <strain evidence="2">SpSt-1217</strain>
    </source>
</reference>
<evidence type="ECO:0000256" key="1">
    <source>
        <dbReference type="PROSITE-ProRule" id="PRU00339"/>
    </source>
</evidence>
<keyword evidence="1" id="KW-0802">TPR repeat</keyword>
<organism evidence="2">
    <name type="scientific">Mariniphaga anaerophila</name>
    <dbReference type="NCBI Taxonomy" id="1484053"/>
    <lineage>
        <taxon>Bacteria</taxon>
        <taxon>Pseudomonadati</taxon>
        <taxon>Bacteroidota</taxon>
        <taxon>Bacteroidia</taxon>
        <taxon>Marinilabiliales</taxon>
        <taxon>Prolixibacteraceae</taxon>
        <taxon>Mariniphaga</taxon>
    </lineage>
</organism>
<evidence type="ECO:0000313" key="2">
    <source>
        <dbReference type="EMBL" id="HDR50965.1"/>
    </source>
</evidence>
<dbReference type="Proteomes" id="UP000886047">
    <property type="component" value="Unassembled WGS sequence"/>
</dbReference>
<gene>
    <name evidence="2" type="ORF">ENN90_04995</name>
</gene>
<dbReference type="InterPro" id="IPR019734">
    <property type="entry name" value="TPR_rpt"/>
</dbReference>
<proteinExistence type="predicted"/>
<sequence length="216" mass="24579">MIEVFNLVGQYENAMSFLDGYEFSYREGTSKVRDIIINTQVLLGIQYLEEANYEEALKRFLESLVQEEEAGSETYGKREKQVHYYIGLAYEALGKQSLANDHFRLVTEMEAGGEMTIMSYYKGLSYIKLGDKGMAKKVFDTMIDDANKQLRGPEVTAIKHDFGGREAENTRMSHSYTVRGLGYKGLGKSKKANKDLEKASGLNHSNVWAKKHLYHD</sequence>
<dbReference type="AlphaFoldDB" id="A0A831LTF0"/>
<dbReference type="SUPFAM" id="SSF48452">
    <property type="entry name" value="TPR-like"/>
    <property type="match status" value="1"/>
</dbReference>
<dbReference type="InterPro" id="IPR011990">
    <property type="entry name" value="TPR-like_helical_dom_sf"/>
</dbReference>
<comment type="caution">
    <text evidence="2">The sequence shown here is derived from an EMBL/GenBank/DDBJ whole genome shotgun (WGS) entry which is preliminary data.</text>
</comment>